<proteinExistence type="predicted"/>
<dbReference type="EMBL" id="BTRK01000001">
    <property type="protein sequence ID" value="GMR31009.1"/>
    <property type="molecule type" value="Genomic_DNA"/>
</dbReference>
<evidence type="ECO:0000313" key="2">
    <source>
        <dbReference type="Proteomes" id="UP001328107"/>
    </source>
</evidence>
<sequence length="98" mass="11595">MEPPSTEDAVCDYAGNINSNRAQIMSKMIPRLKQDRLGRKMMTELHDHIGNKQTRCYYCWVVTGTREEYYKHIRTHAHLVKAFYITLITLVVNMYKKE</sequence>
<dbReference type="Proteomes" id="UP001328107">
    <property type="component" value="Unassembled WGS sequence"/>
</dbReference>
<gene>
    <name evidence="1" type="ORF">PMAYCL1PPCAC_01204</name>
</gene>
<accession>A0AAN5C6R3</accession>
<organism evidence="1 2">
    <name type="scientific">Pristionchus mayeri</name>
    <dbReference type="NCBI Taxonomy" id="1317129"/>
    <lineage>
        <taxon>Eukaryota</taxon>
        <taxon>Metazoa</taxon>
        <taxon>Ecdysozoa</taxon>
        <taxon>Nematoda</taxon>
        <taxon>Chromadorea</taxon>
        <taxon>Rhabditida</taxon>
        <taxon>Rhabditina</taxon>
        <taxon>Diplogasteromorpha</taxon>
        <taxon>Diplogasteroidea</taxon>
        <taxon>Neodiplogasteridae</taxon>
        <taxon>Pristionchus</taxon>
    </lineage>
</organism>
<keyword evidence="2" id="KW-1185">Reference proteome</keyword>
<evidence type="ECO:0008006" key="3">
    <source>
        <dbReference type="Google" id="ProtNLM"/>
    </source>
</evidence>
<comment type="caution">
    <text evidence="1">The sequence shown here is derived from an EMBL/GenBank/DDBJ whole genome shotgun (WGS) entry which is preliminary data.</text>
</comment>
<name>A0AAN5C6R3_9BILA</name>
<reference evidence="2" key="1">
    <citation type="submission" date="2022-10" db="EMBL/GenBank/DDBJ databases">
        <title>Genome assembly of Pristionchus species.</title>
        <authorList>
            <person name="Yoshida K."/>
            <person name="Sommer R.J."/>
        </authorList>
    </citation>
    <scope>NUCLEOTIDE SEQUENCE [LARGE SCALE GENOMIC DNA]</scope>
    <source>
        <strain evidence="2">RS5460</strain>
    </source>
</reference>
<dbReference type="AlphaFoldDB" id="A0AAN5C6R3"/>
<protein>
    <recommendedName>
        <fullName evidence="3">C2H2-type domain-containing protein</fullName>
    </recommendedName>
</protein>
<evidence type="ECO:0000313" key="1">
    <source>
        <dbReference type="EMBL" id="GMR31009.1"/>
    </source>
</evidence>